<sequence>MMSRPQLIGITGGSGSGKTTIVRKISEIIPDFVFIPQDNYYKSAEFISNSNITAFNFDHPEAFDTELLRDQLSDLRTGKSVDMPQYDFVHHRRKEETIHVEPKNVIILEGIMVLTDKRIRDLLDLKIYVDTPDDIRFIRRLQRDVEERGRTYDSVINQYLNVVRPGHYEFIEPTKNYADIIIPEGGFNTGALQVLASFMKDIAENGNISNS</sequence>
<dbReference type="PRINTS" id="PR00988">
    <property type="entry name" value="URIDINKINASE"/>
</dbReference>
<protein>
    <recommendedName>
        <fullName evidence="6 16">Uridine kinase</fullName>
        <ecNumber evidence="5 16">2.7.1.48</ecNumber>
    </recommendedName>
    <alternativeName>
        <fullName evidence="12 16">Cytidine monophosphokinase</fullName>
    </alternativeName>
    <alternativeName>
        <fullName evidence="13 16">Uridine monophosphokinase</fullName>
    </alternativeName>
</protein>
<keyword evidence="7 16" id="KW-0963">Cytoplasm</keyword>
<evidence type="ECO:0000256" key="4">
    <source>
        <dbReference type="ARBA" id="ARBA00005408"/>
    </source>
</evidence>
<dbReference type="InterPro" id="IPR027417">
    <property type="entry name" value="P-loop_NTPase"/>
</dbReference>
<keyword evidence="9 16" id="KW-0547">Nucleotide-binding</keyword>
<comment type="subcellular location">
    <subcellularLocation>
        <location evidence="1 16 17">Cytoplasm</location>
    </subcellularLocation>
</comment>
<dbReference type="GO" id="GO:0044206">
    <property type="term" value="P:UMP salvage"/>
    <property type="evidence" value="ECO:0007669"/>
    <property type="project" value="UniProtKB-UniRule"/>
</dbReference>
<dbReference type="UniPathway" id="UPA00574">
    <property type="reaction ID" value="UER00637"/>
</dbReference>
<evidence type="ECO:0000313" key="20">
    <source>
        <dbReference type="Proteomes" id="UP000587760"/>
    </source>
</evidence>
<evidence type="ECO:0000256" key="15">
    <source>
        <dbReference type="ARBA" id="ARBA00048909"/>
    </source>
</evidence>
<dbReference type="AlphaFoldDB" id="A0A841RGN2"/>
<comment type="catalytic activity">
    <reaction evidence="14 17">
        <text>cytidine + ATP = CMP + ADP + H(+)</text>
        <dbReference type="Rhea" id="RHEA:24674"/>
        <dbReference type="ChEBI" id="CHEBI:15378"/>
        <dbReference type="ChEBI" id="CHEBI:17562"/>
        <dbReference type="ChEBI" id="CHEBI:30616"/>
        <dbReference type="ChEBI" id="CHEBI:60377"/>
        <dbReference type="ChEBI" id="CHEBI:456216"/>
        <dbReference type="EC" id="2.7.1.48"/>
    </reaction>
</comment>
<comment type="pathway">
    <text evidence="2 16 17">Pyrimidine metabolism; UMP biosynthesis via salvage pathway; UMP from uridine: step 1/1.</text>
</comment>
<dbReference type="InterPro" id="IPR026008">
    <property type="entry name" value="Uridine_kinase"/>
</dbReference>
<name>A0A841RGN2_9SPIO</name>
<evidence type="ECO:0000256" key="9">
    <source>
        <dbReference type="ARBA" id="ARBA00022741"/>
    </source>
</evidence>
<evidence type="ECO:0000256" key="6">
    <source>
        <dbReference type="ARBA" id="ARBA00021478"/>
    </source>
</evidence>
<reference evidence="19 20" key="1">
    <citation type="submission" date="2020-08" db="EMBL/GenBank/DDBJ databases">
        <title>Genomic Encyclopedia of Type Strains, Phase IV (KMG-IV): sequencing the most valuable type-strain genomes for metagenomic binning, comparative biology and taxonomic classification.</title>
        <authorList>
            <person name="Goeker M."/>
        </authorList>
    </citation>
    <scope>NUCLEOTIDE SEQUENCE [LARGE SCALE GENOMIC DNA]</scope>
    <source>
        <strain evidence="19 20">DSM 2461</strain>
    </source>
</reference>
<evidence type="ECO:0000256" key="10">
    <source>
        <dbReference type="ARBA" id="ARBA00022777"/>
    </source>
</evidence>
<dbReference type="GO" id="GO:0044211">
    <property type="term" value="P:CTP salvage"/>
    <property type="evidence" value="ECO:0007669"/>
    <property type="project" value="UniProtKB-UniRule"/>
</dbReference>
<evidence type="ECO:0000256" key="2">
    <source>
        <dbReference type="ARBA" id="ARBA00004690"/>
    </source>
</evidence>
<evidence type="ECO:0000256" key="7">
    <source>
        <dbReference type="ARBA" id="ARBA00022490"/>
    </source>
</evidence>
<evidence type="ECO:0000256" key="1">
    <source>
        <dbReference type="ARBA" id="ARBA00004496"/>
    </source>
</evidence>
<proteinExistence type="inferred from homology"/>
<feature type="binding site" evidence="16">
    <location>
        <begin position="12"/>
        <end position="19"/>
    </location>
    <ligand>
        <name>ATP</name>
        <dbReference type="ChEBI" id="CHEBI:30616"/>
    </ligand>
</feature>
<evidence type="ECO:0000256" key="14">
    <source>
        <dbReference type="ARBA" id="ARBA00047436"/>
    </source>
</evidence>
<dbReference type="InterPro" id="IPR006083">
    <property type="entry name" value="PRK/URK"/>
</dbReference>
<comment type="similarity">
    <text evidence="4 16 17">Belongs to the uridine kinase family.</text>
</comment>
<dbReference type="GO" id="GO:0004849">
    <property type="term" value="F:uridine kinase activity"/>
    <property type="evidence" value="ECO:0007669"/>
    <property type="project" value="UniProtKB-UniRule"/>
</dbReference>
<gene>
    <name evidence="16" type="primary">udk</name>
    <name evidence="19" type="ORF">HNR50_003162</name>
</gene>
<evidence type="ECO:0000256" key="12">
    <source>
        <dbReference type="ARBA" id="ARBA00030641"/>
    </source>
</evidence>
<keyword evidence="20" id="KW-1185">Reference proteome</keyword>
<dbReference type="Gene3D" id="3.40.50.300">
    <property type="entry name" value="P-loop containing nucleotide triphosphate hydrolases"/>
    <property type="match status" value="1"/>
</dbReference>
<comment type="catalytic activity">
    <reaction evidence="15 16 17">
        <text>uridine + ATP = UMP + ADP + H(+)</text>
        <dbReference type="Rhea" id="RHEA:16825"/>
        <dbReference type="ChEBI" id="CHEBI:15378"/>
        <dbReference type="ChEBI" id="CHEBI:16704"/>
        <dbReference type="ChEBI" id="CHEBI:30616"/>
        <dbReference type="ChEBI" id="CHEBI:57865"/>
        <dbReference type="ChEBI" id="CHEBI:456216"/>
        <dbReference type="EC" id="2.7.1.48"/>
    </reaction>
</comment>
<dbReference type="GO" id="GO:0005524">
    <property type="term" value="F:ATP binding"/>
    <property type="evidence" value="ECO:0007669"/>
    <property type="project" value="UniProtKB-UniRule"/>
</dbReference>
<dbReference type="SUPFAM" id="SSF52540">
    <property type="entry name" value="P-loop containing nucleoside triphosphate hydrolases"/>
    <property type="match status" value="1"/>
</dbReference>
<keyword evidence="8 16" id="KW-0808">Transferase</keyword>
<evidence type="ECO:0000256" key="16">
    <source>
        <dbReference type="HAMAP-Rule" id="MF_00551"/>
    </source>
</evidence>
<keyword evidence="11 16" id="KW-0067">ATP-binding</keyword>
<comment type="caution">
    <text evidence="19">The sequence shown here is derived from an EMBL/GenBank/DDBJ whole genome shotgun (WGS) entry which is preliminary data.</text>
</comment>
<evidence type="ECO:0000256" key="17">
    <source>
        <dbReference type="RuleBase" id="RU003825"/>
    </source>
</evidence>
<dbReference type="InterPro" id="IPR000764">
    <property type="entry name" value="Uridine_kinase-like"/>
</dbReference>
<evidence type="ECO:0000256" key="5">
    <source>
        <dbReference type="ARBA" id="ARBA00012137"/>
    </source>
</evidence>
<evidence type="ECO:0000256" key="13">
    <source>
        <dbReference type="ARBA" id="ARBA00031452"/>
    </source>
</evidence>
<accession>A0A841RGN2</accession>
<evidence type="ECO:0000256" key="8">
    <source>
        <dbReference type="ARBA" id="ARBA00022679"/>
    </source>
</evidence>
<evidence type="ECO:0000259" key="18">
    <source>
        <dbReference type="Pfam" id="PF00485"/>
    </source>
</evidence>
<dbReference type="EC" id="2.7.1.48" evidence="5 16"/>
<dbReference type="NCBIfam" id="NF004018">
    <property type="entry name" value="PRK05480.1"/>
    <property type="match status" value="1"/>
</dbReference>
<dbReference type="PANTHER" id="PTHR10285">
    <property type="entry name" value="URIDINE KINASE"/>
    <property type="match status" value="1"/>
</dbReference>
<keyword evidence="10 16" id="KW-0418">Kinase</keyword>
<dbReference type="UniPathway" id="UPA00579">
    <property type="reaction ID" value="UER00640"/>
</dbReference>
<dbReference type="Proteomes" id="UP000587760">
    <property type="component" value="Unassembled WGS sequence"/>
</dbReference>
<dbReference type="EMBL" id="JACHGJ010000006">
    <property type="protein sequence ID" value="MBB6481482.1"/>
    <property type="molecule type" value="Genomic_DNA"/>
</dbReference>
<dbReference type="NCBIfam" id="TIGR00235">
    <property type="entry name" value="udk"/>
    <property type="match status" value="1"/>
</dbReference>
<dbReference type="GO" id="GO:0005737">
    <property type="term" value="C:cytoplasm"/>
    <property type="evidence" value="ECO:0007669"/>
    <property type="project" value="UniProtKB-SubCell"/>
</dbReference>
<organism evidence="19 20">
    <name type="scientific">Spirochaeta isovalerica</name>
    <dbReference type="NCBI Taxonomy" id="150"/>
    <lineage>
        <taxon>Bacteria</taxon>
        <taxon>Pseudomonadati</taxon>
        <taxon>Spirochaetota</taxon>
        <taxon>Spirochaetia</taxon>
        <taxon>Spirochaetales</taxon>
        <taxon>Spirochaetaceae</taxon>
        <taxon>Spirochaeta</taxon>
    </lineage>
</organism>
<dbReference type="Pfam" id="PF00485">
    <property type="entry name" value="PRK"/>
    <property type="match status" value="1"/>
</dbReference>
<evidence type="ECO:0000256" key="3">
    <source>
        <dbReference type="ARBA" id="ARBA00004784"/>
    </source>
</evidence>
<feature type="domain" description="Phosphoribulokinase/uridine kinase" evidence="18">
    <location>
        <begin position="7"/>
        <end position="186"/>
    </location>
</feature>
<evidence type="ECO:0000313" key="19">
    <source>
        <dbReference type="EMBL" id="MBB6481482.1"/>
    </source>
</evidence>
<evidence type="ECO:0000256" key="11">
    <source>
        <dbReference type="ARBA" id="ARBA00022840"/>
    </source>
</evidence>
<dbReference type="CDD" id="cd02023">
    <property type="entry name" value="UMPK"/>
    <property type="match status" value="1"/>
</dbReference>
<dbReference type="HAMAP" id="MF_00551">
    <property type="entry name" value="Uridine_kinase"/>
    <property type="match status" value="1"/>
</dbReference>
<comment type="pathway">
    <text evidence="3 16 17">Pyrimidine metabolism; CTP biosynthesis via salvage pathway; CTP from cytidine: step 1/3.</text>
</comment>